<name>A0A6A6TTG5_9PLEO</name>
<dbReference type="AlphaFoldDB" id="A0A6A6TTG5"/>
<reference evidence="5" key="1">
    <citation type="journal article" date="2020" name="Stud. Mycol.">
        <title>101 Dothideomycetes genomes: a test case for predicting lifestyles and emergence of pathogens.</title>
        <authorList>
            <person name="Haridas S."/>
            <person name="Albert R."/>
            <person name="Binder M."/>
            <person name="Bloem J."/>
            <person name="Labutti K."/>
            <person name="Salamov A."/>
            <person name="Andreopoulos B."/>
            <person name="Baker S."/>
            <person name="Barry K."/>
            <person name="Bills G."/>
            <person name="Bluhm B."/>
            <person name="Cannon C."/>
            <person name="Castanera R."/>
            <person name="Culley D."/>
            <person name="Daum C."/>
            <person name="Ezra D."/>
            <person name="Gonzalez J."/>
            <person name="Henrissat B."/>
            <person name="Kuo A."/>
            <person name="Liang C."/>
            <person name="Lipzen A."/>
            <person name="Lutzoni F."/>
            <person name="Magnuson J."/>
            <person name="Mondo S."/>
            <person name="Nolan M."/>
            <person name="Ohm R."/>
            <person name="Pangilinan J."/>
            <person name="Park H.-J."/>
            <person name="Ramirez L."/>
            <person name="Alfaro M."/>
            <person name="Sun H."/>
            <person name="Tritt A."/>
            <person name="Yoshinaga Y."/>
            <person name="Zwiers L.-H."/>
            <person name="Turgeon B."/>
            <person name="Goodwin S."/>
            <person name="Spatafora J."/>
            <person name="Crous P."/>
            <person name="Grigoriev I."/>
        </authorList>
    </citation>
    <scope>NUCLEOTIDE SEQUENCE</scope>
    <source>
        <strain evidence="5">CBS 122681</strain>
    </source>
</reference>
<dbReference type="InterPro" id="IPR027370">
    <property type="entry name" value="Znf-RING_euk"/>
</dbReference>
<dbReference type="Pfam" id="PF13445">
    <property type="entry name" value="zf-RING_UBOX"/>
    <property type="match status" value="1"/>
</dbReference>
<dbReference type="Proteomes" id="UP000799324">
    <property type="component" value="Unassembled WGS sequence"/>
</dbReference>
<organism evidence="5 6">
    <name type="scientific">Lophiostoma macrostomum CBS 122681</name>
    <dbReference type="NCBI Taxonomy" id="1314788"/>
    <lineage>
        <taxon>Eukaryota</taxon>
        <taxon>Fungi</taxon>
        <taxon>Dikarya</taxon>
        <taxon>Ascomycota</taxon>
        <taxon>Pezizomycotina</taxon>
        <taxon>Dothideomycetes</taxon>
        <taxon>Pleosporomycetidae</taxon>
        <taxon>Pleosporales</taxon>
        <taxon>Lophiostomataceae</taxon>
        <taxon>Lophiostoma</taxon>
    </lineage>
</organism>
<evidence type="ECO:0000256" key="3">
    <source>
        <dbReference type="ARBA" id="ARBA00022833"/>
    </source>
</evidence>
<keyword evidence="1" id="KW-0479">Metal-binding</keyword>
<dbReference type="InterPro" id="IPR013083">
    <property type="entry name" value="Znf_RING/FYVE/PHD"/>
</dbReference>
<keyword evidence="2" id="KW-0863">Zinc-finger</keyword>
<evidence type="ECO:0000259" key="4">
    <source>
        <dbReference type="Pfam" id="PF13445"/>
    </source>
</evidence>
<dbReference type="OrthoDB" id="3800373at2759"/>
<feature type="domain" description="Zinc finger RING-type eukaryotic" evidence="4">
    <location>
        <begin position="30"/>
        <end position="81"/>
    </location>
</feature>
<evidence type="ECO:0000313" key="6">
    <source>
        <dbReference type="Proteomes" id="UP000799324"/>
    </source>
</evidence>
<keyword evidence="6" id="KW-1185">Reference proteome</keyword>
<protein>
    <recommendedName>
        <fullName evidence="4">Zinc finger RING-type eukaryotic domain-containing protein</fullName>
    </recommendedName>
</protein>
<sequence length="104" mass="11975">MALVSDILYNSRFQYQYEDVDNIPQEDNECFICKEPYHNAADDNSQSRYDPIKLGCGHIVGKQCFDEWRVYSGRAERYVVCDRGLLAPLSCPVASLLYYISSSF</sequence>
<dbReference type="SUPFAM" id="SSF57850">
    <property type="entry name" value="RING/U-box"/>
    <property type="match status" value="1"/>
</dbReference>
<evidence type="ECO:0000256" key="2">
    <source>
        <dbReference type="ARBA" id="ARBA00022771"/>
    </source>
</evidence>
<proteinExistence type="predicted"/>
<evidence type="ECO:0000256" key="1">
    <source>
        <dbReference type="ARBA" id="ARBA00022723"/>
    </source>
</evidence>
<evidence type="ECO:0000313" key="5">
    <source>
        <dbReference type="EMBL" id="KAF2662253.1"/>
    </source>
</evidence>
<gene>
    <name evidence="5" type="ORF">K491DRAFT_673331</name>
</gene>
<dbReference type="Gene3D" id="3.30.40.10">
    <property type="entry name" value="Zinc/RING finger domain, C3HC4 (zinc finger)"/>
    <property type="match status" value="1"/>
</dbReference>
<dbReference type="GO" id="GO:0008270">
    <property type="term" value="F:zinc ion binding"/>
    <property type="evidence" value="ECO:0007669"/>
    <property type="project" value="UniProtKB-KW"/>
</dbReference>
<keyword evidence="3" id="KW-0862">Zinc</keyword>
<dbReference type="EMBL" id="MU004290">
    <property type="protein sequence ID" value="KAF2662253.1"/>
    <property type="molecule type" value="Genomic_DNA"/>
</dbReference>
<accession>A0A6A6TTG5</accession>